<dbReference type="AlphaFoldDB" id="A0A8E4V0H4"/>
<dbReference type="Pfam" id="PF08246">
    <property type="entry name" value="Inhibitor_I29"/>
    <property type="match status" value="1"/>
</dbReference>
<sequence>MGSRTSMSMAKAKGHALPKSPSYRDVWKIKKALSDDSLMMELFKEWTRDNDRSYPTKEEEEQRFRVFKFNAQEALDRYNEGRKIWGIGVFADMSNDEFEAVFIRKGITYDSDFDVDDVISKSATTCPV</sequence>
<accession>A0A8E4V0H4</accession>
<dbReference type="EMBL" id="MT594418">
    <property type="protein sequence ID" value="QQP23423.1"/>
    <property type="molecule type" value="mRNA"/>
</dbReference>
<evidence type="ECO:0000256" key="1">
    <source>
        <dbReference type="SAM" id="MobiDB-lite"/>
    </source>
</evidence>
<organism evidence="3">
    <name type="scientific">Sedum alfredii</name>
    <dbReference type="NCBI Taxonomy" id="439688"/>
    <lineage>
        <taxon>Eukaryota</taxon>
        <taxon>Viridiplantae</taxon>
        <taxon>Streptophyta</taxon>
        <taxon>Embryophyta</taxon>
        <taxon>Tracheophyta</taxon>
        <taxon>Spermatophyta</taxon>
        <taxon>Magnoliopsida</taxon>
        <taxon>eudicotyledons</taxon>
        <taxon>Gunneridae</taxon>
        <taxon>Pentapetalae</taxon>
        <taxon>Saxifragales</taxon>
        <taxon>Crassulaceae</taxon>
        <taxon>Sedum</taxon>
    </lineage>
</organism>
<feature type="domain" description="Cathepsin propeptide inhibitor" evidence="2">
    <location>
        <begin position="43"/>
        <end position="98"/>
    </location>
</feature>
<dbReference type="SMART" id="SM00848">
    <property type="entry name" value="Inhibitor_I29"/>
    <property type="match status" value="1"/>
</dbReference>
<evidence type="ECO:0000313" key="3">
    <source>
        <dbReference type="EMBL" id="QQP23423.1"/>
    </source>
</evidence>
<evidence type="ECO:0000259" key="2">
    <source>
        <dbReference type="SMART" id="SM00848"/>
    </source>
</evidence>
<dbReference type="Gene3D" id="1.10.287.2250">
    <property type="match status" value="1"/>
</dbReference>
<dbReference type="SUPFAM" id="SSF54001">
    <property type="entry name" value="Cysteine proteinases"/>
    <property type="match status" value="1"/>
</dbReference>
<reference evidence="3" key="1">
    <citation type="submission" date="2020-05" db="EMBL/GenBank/DDBJ databases">
        <title>A new gene SaeIF1 from the eukaryotic translation factor SUI1 family regulates cadmium hyperaccumulation in the hyperaccumulator Sedum alfredii.</title>
        <authorList>
            <person name="Zhang Z.-C."/>
        </authorList>
    </citation>
    <scope>NUCLEOTIDE SEQUENCE</scope>
</reference>
<protein>
    <submittedName>
        <fullName evidence="3">Hybrid signal transduction protein dokA-like</fullName>
    </submittedName>
</protein>
<dbReference type="InterPro" id="IPR013201">
    <property type="entry name" value="Prot_inhib_I29"/>
</dbReference>
<dbReference type="InterPro" id="IPR038765">
    <property type="entry name" value="Papain-like_cys_pep_sf"/>
</dbReference>
<proteinExistence type="evidence at transcript level"/>
<feature type="region of interest" description="Disordered" evidence="1">
    <location>
        <begin position="1"/>
        <end position="20"/>
    </location>
</feature>
<name>A0A8E4V0H4_9MAGN</name>